<evidence type="ECO:0000256" key="6">
    <source>
        <dbReference type="ARBA" id="ARBA00022723"/>
    </source>
</evidence>
<dbReference type="InterPro" id="IPR050083">
    <property type="entry name" value="HtpX_protease"/>
</dbReference>
<evidence type="ECO:0000256" key="11">
    <source>
        <dbReference type="ARBA" id="ARBA00023136"/>
    </source>
</evidence>
<keyword evidence="6" id="KW-0479">Metal-binding</keyword>
<feature type="transmembrane region" description="Helical" evidence="12">
    <location>
        <begin position="51"/>
        <end position="76"/>
    </location>
</feature>
<dbReference type="EMBL" id="PSNY01000006">
    <property type="protein sequence ID" value="PPE70459.1"/>
    <property type="molecule type" value="Genomic_DNA"/>
</dbReference>
<evidence type="ECO:0000256" key="8">
    <source>
        <dbReference type="ARBA" id="ARBA00022833"/>
    </source>
</evidence>
<dbReference type="PANTHER" id="PTHR43221:SF1">
    <property type="entry name" value="PROTEASE HTPX"/>
    <property type="match status" value="1"/>
</dbReference>
<keyword evidence="5 12" id="KW-0812">Transmembrane</keyword>
<comment type="caution">
    <text evidence="14">The sequence shown here is derived from an EMBL/GenBank/DDBJ whole genome shotgun (WGS) entry which is preliminary data.</text>
</comment>
<keyword evidence="7" id="KW-0378">Hydrolase</keyword>
<sequence>MQHAAARCRALTTRRPPAAAIPPMRHVDFMHLVRLSEQACEEDAAAYRRSVWWFAMFGYAVVILLAAGAAGTLVVVARAWAAHGLRGWMIWVGLVALALLWVCLRALMTRFERPEGYRLERADAPELFKGLDRIRRAVKGPPIDVVMVDASFNAYIMQRPRFGGLVHTNYLCIGWPLLCALEPKRLLAVIAHEYGHLRGEHGKFSAWIYRTRTAWWRMYVTYERDDSLVSWLLRRFFIWYIPRFNARTFALARQDEYEADRIAARLCGAEVVGQAWNEIEIKSRWYETEYWRQLWRRAAHQAQPDPMPHAEMVARLLQPPPEPFAREALRQALQELPSYDDTHPVPKDRLAALGLKPGVPAWSRRSALALLGPVVRRVAEHFDREWWQEMRRDWARHREHLAQCREHIQALKPCAAALSADEWVEWARCFEALSADSPAPFYQRALARDPQHPEALLRLAELQVEAGDAAALPLLDRLQAVHPHHGLAACTMAQELIDRLQHDGQEMEIALRRRWRERRERFEQLEQEAWEAFVGAHPCAGLGEPDWSEADRKSVVDELIRTPEVATAWIGGQHVAAMPGRSYLVLFIRLTRRDEELGRDVARYLMHRLPFGGRLRVVLVDLDVGEPELRAAGAQPIYQRRRR</sequence>
<comment type="subcellular location">
    <subcellularLocation>
        <location evidence="2">Cell membrane</location>
        <topology evidence="2">Multi-pass membrane protein</topology>
    </subcellularLocation>
</comment>
<comment type="cofactor">
    <cofactor evidence="1">
        <name>Zn(2+)</name>
        <dbReference type="ChEBI" id="CHEBI:29105"/>
    </cofactor>
</comment>
<dbReference type="AlphaFoldDB" id="A0A2S5T693"/>
<protein>
    <submittedName>
        <fullName evidence="14">Peptidase M48</fullName>
    </submittedName>
</protein>
<keyword evidence="11 12" id="KW-0472">Membrane</keyword>
<evidence type="ECO:0000256" key="3">
    <source>
        <dbReference type="ARBA" id="ARBA00022475"/>
    </source>
</evidence>
<evidence type="ECO:0000313" key="15">
    <source>
        <dbReference type="Proteomes" id="UP000239406"/>
    </source>
</evidence>
<name>A0A2S5T693_9BURK</name>
<dbReference type="GO" id="GO:0005886">
    <property type="term" value="C:plasma membrane"/>
    <property type="evidence" value="ECO:0007669"/>
    <property type="project" value="UniProtKB-SubCell"/>
</dbReference>
<evidence type="ECO:0000256" key="2">
    <source>
        <dbReference type="ARBA" id="ARBA00004651"/>
    </source>
</evidence>
<reference evidence="14 15" key="1">
    <citation type="submission" date="2018-02" db="EMBL/GenBank/DDBJ databases">
        <title>Reclassifiation of [Polyangium] brachysporum DSM 7029 as Guopingzhaonella breviflexa gen. nov., sp. nov., a member of the family Comamonadaceae.</title>
        <authorList>
            <person name="Tang B."/>
        </authorList>
    </citation>
    <scope>NUCLEOTIDE SEQUENCE [LARGE SCALE GENOMIC DNA]</scope>
    <source>
        <strain evidence="14 15">DSM 15344</strain>
    </source>
</reference>
<feature type="domain" description="Peptidase M48" evidence="13">
    <location>
        <begin position="141"/>
        <end position="353"/>
    </location>
</feature>
<gene>
    <name evidence="14" type="ORF">C1702_07290</name>
</gene>
<evidence type="ECO:0000256" key="1">
    <source>
        <dbReference type="ARBA" id="ARBA00001947"/>
    </source>
</evidence>
<organism evidence="14 15">
    <name type="scientific">Caldimonas thermodepolymerans</name>
    <dbReference type="NCBI Taxonomy" id="215580"/>
    <lineage>
        <taxon>Bacteria</taxon>
        <taxon>Pseudomonadati</taxon>
        <taxon>Pseudomonadota</taxon>
        <taxon>Betaproteobacteria</taxon>
        <taxon>Burkholderiales</taxon>
        <taxon>Sphaerotilaceae</taxon>
        <taxon>Caldimonas</taxon>
    </lineage>
</organism>
<evidence type="ECO:0000256" key="5">
    <source>
        <dbReference type="ARBA" id="ARBA00022692"/>
    </source>
</evidence>
<dbReference type="InterPro" id="IPR001915">
    <property type="entry name" value="Peptidase_M48"/>
</dbReference>
<keyword evidence="3" id="KW-1003">Cell membrane</keyword>
<keyword evidence="15" id="KW-1185">Reference proteome</keyword>
<dbReference type="GO" id="GO:0004222">
    <property type="term" value="F:metalloendopeptidase activity"/>
    <property type="evidence" value="ECO:0007669"/>
    <property type="project" value="InterPro"/>
</dbReference>
<evidence type="ECO:0000256" key="9">
    <source>
        <dbReference type="ARBA" id="ARBA00022989"/>
    </source>
</evidence>
<dbReference type="Gene3D" id="3.30.2010.10">
    <property type="entry name" value="Metalloproteases ('zincins'), catalytic domain"/>
    <property type="match status" value="1"/>
</dbReference>
<evidence type="ECO:0000256" key="12">
    <source>
        <dbReference type="SAM" id="Phobius"/>
    </source>
</evidence>
<keyword evidence="9 12" id="KW-1133">Transmembrane helix</keyword>
<dbReference type="PANTHER" id="PTHR43221">
    <property type="entry name" value="PROTEASE HTPX"/>
    <property type="match status" value="1"/>
</dbReference>
<dbReference type="Proteomes" id="UP000239406">
    <property type="component" value="Unassembled WGS sequence"/>
</dbReference>
<dbReference type="Pfam" id="PF01435">
    <property type="entry name" value="Peptidase_M48"/>
    <property type="match status" value="1"/>
</dbReference>
<proteinExistence type="predicted"/>
<keyword evidence="10" id="KW-0482">Metalloprotease</keyword>
<evidence type="ECO:0000256" key="10">
    <source>
        <dbReference type="ARBA" id="ARBA00023049"/>
    </source>
</evidence>
<accession>A0A2S5T693</accession>
<keyword evidence="4" id="KW-0645">Protease</keyword>
<evidence type="ECO:0000256" key="4">
    <source>
        <dbReference type="ARBA" id="ARBA00022670"/>
    </source>
</evidence>
<feature type="transmembrane region" description="Helical" evidence="12">
    <location>
        <begin position="88"/>
        <end position="108"/>
    </location>
</feature>
<evidence type="ECO:0000313" key="14">
    <source>
        <dbReference type="EMBL" id="PPE70459.1"/>
    </source>
</evidence>
<evidence type="ECO:0000256" key="7">
    <source>
        <dbReference type="ARBA" id="ARBA00022801"/>
    </source>
</evidence>
<keyword evidence="8" id="KW-0862">Zinc</keyword>
<dbReference type="GO" id="GO:0006508">
    <property type="term" value="P:proteolysis"/>
    <property type="evidence" value="ECO:0007669"/>
    <property type="project" value="UniProtKB-KW"/>
</dbReference>
<dbReference type="CDD" id="cd07328">
    <property type="entry name" value="M48_Ste24p_like"/>
    <property type="match status" value="1"/>
</dbReference>
<dbReference type="GO" id="GO:0046872">
    <property type="term" value="F:metal ion binding"/>
    <property type="evidence" value="ECO:0007669"/>
    <property type="project" value="UniProtKB-KW"/>
</dbReference>
<evidence type="ECO:0000259" key="13">
    <source>
        <dbReference type="Pfam" id="PF01435"/>
    </source>
</evidence>